<dbReference type="InterPro" id="IPR042195">
    <property type="entry name" value="ArgJ_beta_C"/>
</dbReference>
<reference evidence="7 8" key="1">
    <citation type="submission" date="2024-04" db="EMBL/GenBank/DDBJ databases">
        <title>Draft genome sequence of Thalassolituus maritimus NBRC 116585.</title>
        <authorList>
            <person name="Miyakawa T."/>
            <person name="Kusuya Y."/>
            <person name="Miura T."/>
        </authorList>
    </citation>
    <scope>NUCLEOTIDE SEQUENCE [LARGE SCALE GENOMIC DNA]</scope>
    <source>
        <strain evidence="7 8">5NW40-0001</strain>
    </source>
</reference>
<keyword evidence="6" id="KW-0511">Multifunctional enzyme</keyword>
<comment type="catalytic activity">
    <reaction evidence="6">
        <text>N(2)-acetyl-L-ornithine + L-glutamate = N-acetyl-L-glutamate + L-ornithine</text>
        <dbReference type="Rhea" id="RHEA:15349"/>
        <dbReference type="ChEBI" id="CHEBI:29985"/>
        <dbReference type="ChEBI" id="CHEBI:44337"/>
        <dbReference type="ChEBI" id="CHEBI:46911"/>
        <dbReference type="ChEBI" id="CHEBI:57805"/>
        <dbReference type="EC" id="2.3.1.35"/>
    </reaction>
</comment>
<dbReference type="CDD" id="cd02152">
    <property type="entry name" value="OAT"/>
    <property type="match status" value="1"/>
</dbReference>
<evidence type="ECO:0000256" key="3">
    <source>
        <dbReference type="ARBA" id="ARBA00022679"/>
    </source>
</evidence>
<dbReference type="InterPro" id="IPR016117">
    <property type="entry name" value="ArgJ-like_dom_sf"/>
</dbReference>
<keyword evidence="6" id="KW-0963">Cytoplasm</keyword>
<dbReference type="SUPFAM" id="SSF56266">
    <property type="entry name" value="DmpA/ArgJ-like"/>
    <property type="match status" value="1"/>
</dbReference>
<evidence type="ECO:0000313" key="7">
    <source>
        <dbReference type="EMBL" id="GAA6144215.1"/>
    </source>
</evidence>
<gene>
    <name evidence="6 7" type="primary">argJ</name>
    <name evidence="7" type="ORF">NBRC116585_03320</name>
</gene>
<dbReference type="NCBIfam" id="NF003802">
    <property type="entry name" value="PRK05388.1"/>
    <property type="match status" value="1"/>
</dbReference>
<comment type="subunit">
    <text evidence="2 6">Heterotetramer of two alpha and two beta chains.</text>
</comment>
<feature type="site" description="Involved in the stabilization of negative charge on the oxyanion by the formation of the oxyanion hole" evidence="6">
    <location>
        <position position="117"/>
    </location>
</feature>
<feature type="binding site" evidence="6">
    <location>
        <position position="153"/>
    </location>
    <ligand>
        <name>substrate</name>
    </ligand>
</feature>
<feature type="binding site" evidence="6">
    <location>
        <position position="275"/>
    </location>
    <ligand>
        <name>substrate</name>
    </ligand>
</feature>
<sequence length="404" mass="43133">MAVNFTVFEDFAVVKGVRIGVAQSAVRYKDRDDMVVFELAEGTEVAGVFTTNAFCAAPVHICRRNLEKASPRYLLINTGNANAGTGPKGFKNAELSCAMLAKATGVTAEQVLPFSTGVIGEPLNMEAFERGIPAALDNLSESNWARAGRGIMTTDTLPKGYSKQVEIDGKTVTITGLSKGAGMIMPNMATMLGFIATDASIPASVMQGWARKLADKSFNRITIDGDTSTNDSCVLMATGQSGVTITDGTSEAAIIFAALEEVFQVLAQAIVRDGEGATKFVTIDVESAASQKEALDVGYTVAHSPLVKTALYASDANWGRILAAVGRSGVQNFDLDKVQIYLDDVQIVEDGGRCDSYTEEKGAAVLAQSEFTIRIQLGRGDINERLWTCDLSHDYVSINADYRS</sequence>
<keyword evidence="3 6" id="KW-0808">Transferase</keyword>
<dbReference type="HAMAP" id="MF_01106">
    <property type="entry name" value="ArgJ"/>
    <property type="match status" value="1"/>
</dbReference>
<feature type="binding site" evidence="6">
    <location>
        <position position="179"/>
    </location>
    <ligand>
        <name>substrate</name>
    </ligand>
</feature>
<comment type="catalytic activity">
    <reaction evidence="6">
        <text>L-glutamate + acetyl-CoA = N-acetyl-L-glutamate + CoA + H(+)</text>
        <dbReference type="Rhea" id="RHEA:24292"/>
        <dbReference type="ChEBI" id="CHEBI:15378"/>
        <dbReference type="ChEBI" id="CHEBI:29985"/>
        <dbReference type="ChEBI" id="CHEBI:44337"/>
        <dbReference type="ChEBI" id="CHEBI:57287"/>
        <dbReference type="ChEBI" id="CHEBI:57288"/>
        <dbReference type="EC" id="2.3.1.1"/>
    </reaction>
</comment>
<feature type="binding site" evidence="6">
    <location>
        <position position="190"/>
    </location>
    <ligand>
        <name>substrate</name>
    </ligand>
</feature>
<comment type="pathway">
    <text evidence="6">Amino-acid biosynthesis; L-arginine biosynthesis; L-ornithine and N-acetyl-L-glutamate from L-glutamate and N(2)-acetyl-L-ornithine (cyclic): step 1/1.</text>
</comment>
<comment type="caution">
    <text evidence="7">The sequence shown here is derived from an EMBL/GenBank/DDBJ whole genome shotgun (WGS) entry which is preliminary data.</text>
</comment>
<comment type="subcellular location">
    <subcellularLocation>
        <location evidence="6">Cytoplasm</location>
    </subcellularLocation>
</comment>
<dbReference type="Pfam" id="PF01960">
    <property type="entry name" value="ArgJ"/>
    <property type="match status" value="1"/>
</dbReference>
<organism evidence="7 8">
    <name type="scientific">Thalassolituus maritimus</name>
    <dbReference type="NCBI Taxonomy" id="484498"/>
    <lineage>
        <taxon>Bacteria</taxon>
        <taxon>Pseudomonadati</taxon>
        <taxon>Pseudomonadota</taxon>
        <taxon>Gammaproteobacteria</taxon>
        <taxon>Oceanospirillales</taxon>
        <taxon>Oceanospirillaceae</taxon>
        <taxon>Thalassolituus</taxon>
    </lineage>
</organism>
<dbReference type="Proteomes" id="UP001481413">
    <property type="component" value="Unassembled WGS sequence"/>
</dbReference>
<dbReference type="Gene3D" id="3.60.70.12">
    <property type="entry name" value="L-amino peptidase D-ALA esterase/amidase"/>
    <property type="match status" value="1"/>
</dbReference>
<feature type="chain" id="PRO_5044932020" description="Arginine biosynthesis bifunctional protein ArgJ alpha chain" evidence="6">
    <location>
        <begin position="1"/>
        <end position="189"/>
    </location>
</feature>
<comment type="similarity">
    <text evidence="1 6">Belongs to the ArgJ family.</text>
</comment>
<dbReference type="EMBL" id="BAABWH010000001">
    <property type="protein sequence ID" value="GAA6144215.1"/>
    <property type="molecule type" value="Genomic_DNA"/>
</dbReference>
<evidence type="ECO:0000256" key="2">
    <source>
        <dbReference type="ARBA" id="ARBA00011475"/>
    </source>
</evidence>
<dbReference type="Gene3D" id="3.10.20.340">
    <property type="entry name" value="ArgJ beta chain, C-terminal domain"/>
    <property type="match status" value="1"/>
</dbReference>
<feature type="active site" description="Nucleophile" evidence="6">
    <location>
        <position position="190"/>
    </location>
</feature>
<dbReference type="InterPro" id="IPR002813">
    <property type="entry name" value="Arg_biosynth_ArgJ"/>
</dbReference>
<keyword evidence="8" id="KW-1185">Reference proteome</keyword>
<keyword evidence="6" id="KW-0028">Amino-acid biosynthesis</keyword>
<feature type="site" description="Cleavage; by autolysis" evidence="6">
    <location>
        <begin position="189"/>
        <end position="190"/>
    </location>
</feature>
<proteinExistence type="inferred from homology"/>
<feature type="chain" id="PRO_5044932021" description="Arginine biosynthesis bifunctional protein ArgJ beta chain" evidence="6">
    <location>
        <begin position="190"/>
        <end position="404"/>
    </location>
</feature>
<evidence type="ECO:0000256" key="4">
    <source>
        <dbReference type="ARBA" id="ARBA00022813"/>
    </source>
</evidence>
<keyword evidence="6" id="KW-0055">Arginine biosynthesis</keyword>
<dbReference type="PANTHER" id="PTHR23100">
    <property type="entry name" value="ARGININE BIOSYNTHESIS BIFUNCTIONAL PROTEIN ARGJ"/>
    <property type="match status" value="1"/>
</dbReference>
<feature type="binding site" evidence="6">
    <location>
        <position position="404"/>
    </location>
    <ligand>
        <name>substrate</name>
    </ligand>
</feature>
<evidence type="ECO:0000256" key="5">
    <source>
        <dbReference type="ARBA" id="ARBA00023315"/>
    </source>
</evidence>
<dbReference type="RefSeq" id="WP_353293152.1">
    <property type="nucleotide sequence ID" value="NZ_BAABWH010000001.1"/>
</dbReference>
<name>A0ABP9ZVQ5_9GAMM</name>
<evidence type="ECO:0000256" key="6">
    <source>
        <dbReference type="HAMAP-Rule" id="MF_01106"/>
    </source>
</evidence>
<evidence type="ECO:0000313" key="8">
    <source>
        <dbReference type="Proteomes" id="UP001481413"/>
    </source>
</evidence>
<dbReference type="EC" id="2.3.1.35" evidence="6"/>
<feature type="binding site" evidence="6">
    <location>
        <position position="399"/>
    </location>
    <ligand>
        <name>substrate</name>
    </ligand>
</feature>
<dbReference type="EC" id="2.3.1.1" evidence="6"/>
<accession>A0ABP9ZVQ5</accession>
<evidence type="ECO:0000256" key="1">
    <source>
        <dbReference type="ARBA" id="ARBA00006774"/>
    </source>
</evidence>
<dbReference type="PANTHER" id="PTHR23100:SF0">
    <property type="entry name" value="ARGININE BIOSYNTHESIS BIFUNCTIONAL PROTEIN ARGJ, MITOCHONDRIAL"/>
    <property type="match status" value="1"/>
</dbReference>
<keyword evidence="5 6" id="KW-0012">Acyltransferase</keyword>
<feature type="site" description="Involved in the stabilization of negative charge on the oxyanion by the formation of the oxyanion hole" evidence="6">
    <location>
        <position position="116"/>
    </location>
</feature>
<comment type="pathway">
    <text evidence="6">Amino-acid biosynthesis; L-arginine biosynthesis; N(2)-acetyl-L-ornithine from L-glutamate: step 1/4.</text>
</comment>
<keyword evidence="4 6" id="KW-0068">Autocatalytic cleavage</keyword>
<comment type="function">
    <text evidence="6">Catalyzes two activities which are involved in the cyclic version of arginine biosynthesis: the synthesis of N-acetylglutamate from glutamate and acetyl-CoA as the acetyl donor, and of ornithine by transacetylation between N(2)-acetylornithine and glutamate.</text>
</comment>
<dbReference type="NCBIfam" id="TIGR00120">
    <property type="entry name" value="ArgJ"/>
    <property type="match status" value="1"/>
</dbReference>
<protein>
    <recommendedName>
        <fullName evidence="6">Arginine biosynthesis bifunctional protein ArgJ</fullName>
    </recommendedName>
    <domain>
        <recommendedName>
            <fullName evidence="6">Glutamate N-acetyltransferase</fullName>
            <ecNumber evidence="6">2.3.1.35</ecNumber>
        </recommendedName>
        <alternativeName>
            <fullName evidence="6">Ornithine acetyltransferase</fullName>
            <shortName evidence="6">OATase</shortName>
        </alternativeName>
        <alternativeName>
            <fullName evidence="6">Ornithine transacetylase</fullName>
        </alternativeName>
    </domain>
    <domain>
        <recommendedName>
            <fullName evidence="6">Amino-acid acetyltransferase</fullName>
            <ecNumber evidence="6">2.3.1.1</ecNumber>
        </recommendedName>
        <alternativeName>
            <fullName evidence="6">N-acetylglutamate synthase</fullName>
            <shortName evidence="6">AGSase</shortName>
        </alternativeName>
    </domain>
    <component>
        <recommendedName>
            <fullName evidence="6">Arginine biosynthesis bifunctional protein ArgJ alpha chain</fullName>
        </recommendedName>
    </component>
    <component>
        <recommendedName>
            <fullName evidence="6">Arginine biosynthesis bifunctional protein ArgJ beta chain</fullName>
        </recommendedName>
    </component>
</protein>